<dbReference type="InterPro" id="IPR000719">
    <property type="entry name" value="Prot_kinase_dom"/>
</dbReference>
<evidence type="ECO:0000256" key="7">
    <source>
        <dbReference type="ARBA" id="ARBA00047899"/>
    </source>
</evidence>
<evidence type="ECO:0000256" key="9">
    <source>
        <dbReference type="PROSITE-ProRule" id="PRU10141"/>
    </source>
</evidence>
<feature type="domain" description="Protein kinase" evidence="11">
    <location>
        <begin position="23"/>
        <end position="286"/>
    </location>
</feature>
<evidence type="ECO:0000313" key="12">
    <source>
        <dbReference type="Proteomes" id="UP000515163"/>
    </source>
</evidence>
<dbReference type="GO" id="GO:0004674">
    <property type="term" value="F:protein serine/threonine kinase activity"/>
    <property type="evidence" value="ECO:0007669"/>
    <property type="project" value="UniProtKB-KW"/>
</dbReference>
<proteinExistence type="inferred from homology"/>
<dbReference type="FunCoup" id="A0A6P8GYT3">
    <property type="interactions" value="346"/>
</dbReference>
<comment type="catalytic activity">
    <reaction evidence="7">
        <text>L-threonyl-[protein] + ATP = O-phospho-L-threonyl-[protein] + ADP + H(+)</text>
        <dbReference type="Rhea" id="RHEA:46608"/>
        <dbReference type="Rhea" id="RHEA-COMP:11060"/>
        <dbReference type="Rhea" id="RHEA-COMP:11605"/>
        <dbReference type="ChEBI" id="CHEBI:15378"/>
        <dbReference type="ChEBI" id="CHEBI:30013"/>
        <dbReference type="ChEBI" id="CHEBI:30616"/>
        <dbReference type="ChEBI" id="CHEBI:61977"/>
        <dbReference type="ChEBI" id="CHEBI:456216"/>
        <dbReference type="EC" id="2.7.11.1"/>
    </reaction>
</comment>
<dbReference type="InterPro" id="IPR008271">
    <property type="entry name" value="Ser/Thr_kinase_AS"/>
</dbReference>
<keyword evidence="6 9" id="KW-0067">ATP-binding</keyword>
<dbReference type="PIRSF" id="PIRSF000654">
    <property type="entry name" value="Integrin-linked_kinase"/>
    <property type="match status" value="1"/>
</dbReference>
<evidence type="ECO:0000256" key="8">
    <source>
        <dbReference type="ARBA" id="ARBA00048679"/>
    </source>
</evidence>
<dbReference type="Pfam" id="PF00069">
    <property type="entry name" value="Pkinase"/>
    <property type="match status" value="1"/>
</dbReference>
<sequence length="286" mass="32527">MGIIEDSESLTVPFTWSLDINEVSISQLLGSGGFGSVYEAKYKNLTVALKQLHTNTKNKKAAMQSFRAETRPEVLSLSHRNIVKTLGVSSASSLDDKPCFIMEFVSTKTLQHLLHDQDEVFDEWRRIELANQISKGMVFIHQNGIVHLDLKPVNVLMTNDGVCKIADFGCCQYIEDSPNTPTRSYLTGTFAYRAPELLKGEDPTYKADVYSFGILLWQLWSREIPYKLQNHQVVIFRVVSCNLRPPLPTGFEIDNRYIDLMTSSWSGNPENRPTMQDVSDILENWR</sequence>
<dbReference type="InterPro" id="IPR017441">
    <property type="entry name" value="Protein_kinase_ATP_BS"/>
</dbReference>
<keyword evidence="4 9" id="KW-0547">Nucleotide-binding</keyword>
<evidence type="ECO:0000256" key="3">
    <source>
        <dbReference type="ARBA" id="ARBA00022679"/>
    </source>
</evidence>
<name>A0A6P8GYT3_ACTTE</name>
<dbReference type="GO" id="GO:0005524">
    <property type="term" value="F:ATP binding"/>
    <property type="evidence" value="ECO:0007669"/>
    <property type="project" value="UniProtKB-UniRule"/>
</dbReference>
<comment type="similarity">
    <text evidence="10">Belongs to the protein kinase superfamily.</text>
</comment>
<dbReference type="PANTHER" id="PTHR44329:SF285">
    <property type="entry name" value="V-MOS MOLONEY MURINE SARCOMA VIRAL ONCO HOMOLOG"/>
    <property type="match status" value="1"/>
</dbReference>
<dbReference type="SMART" id="SM00220">
    <property type="entry name" value="S_TKc"/>
    <property type="match status" value="1"/>
</dbReference>
<dbReference type="InterPro" id="IPR011009">
    <property type="entry name" value="Kinase-like_dom_sf"/>
</dbReference>
<dbReference type="SUPFAM" id="SSF56112">
    <property type="entry name" value="Protein kinase-like (PK-like)"/>
    <property type="match status" value="1"/>
</dbReference>
<protein>
    <recommendedName>
        <fullName evidence="1">non-specific serine/threonine protein kinase</fullName>
        <ecNumber evidence="1">2.7.11.1</ecNumber>
    </recommendedName>
</protein>
<keyword evidence="3" id="KW-0808">Transferase</keyword>
<accession>A0A6P8GYT3</accession>
<keyword evidence="5" id="KW-0418">Kinase</keyword>
<evidence type="ECO:0000256" key="10">
    <source>
        <dbReference type="RuleBase" id="RU000304"/>
    </source>
</evidence>
<evidence type="ECO:0000256" key="4">
    <source>
        <dbReference type="ARBA" id="ARBA00022741"/>
    </source>
</evidence>
<dbReference type="OrthoDB" id="4062651at2759"/>
<evidence type="ECO:0000256" key="5">
    <source>
        <dbReference type="ARBA" id="ARBA00022777"/>
    </source>
</evidence>
<evidence type="ECO:0000256" key="2">
    <source>
        <dbReference type="ARBA" id="ARBA00022527"/>
    </source>
</evidence>
<dbReference type="PROSITE" id="PS50011">
    <property type="entry name" value="PROTEIN_KINASE_DOM"/>
    <property type="match status" value="1"/>
</dbReference>
<organism evidence="12 13">
    <name type="scientific">Actinia tenebrosa</name>
    <name type="common">Australian red waratah sea anemone</name>
    <dbReference type="NCBI Taxonomy" id="6105"/>
    <lineage>
        <taxon>Eukaryota</taxon>
        <taxon>Metazoa</taxon>
        <taxon>Cnidaria</taxon>
        <taxon>Anthozoa</taxon>
        <taxon>Hexacorallia</taxon>
        <taxon>Actiniaria</taxon>
        <taxon>Actiniidae</taxon>
        <taxon>Actinia</taxon>
    </lineage>
</organism>
<dbReference type="AlphaFoldDB" id="A0A6P8GYT3"/>
<dbReference type="Gene3D" id="3.30.200.20">
    <property type="entry name" value="Phosphorylase Kinase, domain 1"/>
    <property type="match status" value="1"/>
</dbReference>
<dbReference type="EC" id="2.7.11.1" evidence="1"/>
<evidence type="ECO:0000259" key="11">
    <source>
        <dbReference type="PROSITE" id="PS50011"/>
    </source>
</evidence>
<gene>
    <name evidence="13" type="primary">LOC116286924</name>
</gene>
<comment type="catalytic activity">
    <reaction evidence="8">
        <text>L-seryl-[protein] + ATP = O-phospho-L-seryl-[protein] + ADP + H(+)</text>
        <dbReference type="Rhea" id="RHEA:17989"/>
        <dbReference type="Rhea" id="RHEA-COMP:9863"/>
        <dbReference type="Rhea" id="RHEA-COMP:11604"/>
        <dbReference type="ChEBI" id="CHEBI:15378"/>
        <dbReference type="ChEBI" id="CHEBI:29999"/>
        <dbReference type="ChEBI" id="CHEBI:30616"/>
        <dbReference type="ChEBI" id="CHEBI:83421"/>
        <dbReference type="ChEBI" id="CHEBI:456216"/>
        <dbReference type="EC" id="2.7.11.1"/>
    </reaction>
</comment>
<dbReference type="PROSITE" id="PS00107">
    <property type="entry name" value="PROTEIN_KINASE_ATP"/>
    <property type="match status" value="1"/>
</dbReference>
<dbReference type="RefSeq" id="XP_031549379.1">
    <property type="nucleotide sequence ID" value="XM_031693519.1"/>
</dbReference>
<evidence type="ECO:0000313" key="13">
    <source>
        <dbReference type="RefSeq" id="XP_031549379.1"/>
    </source>
</evidence>
<dbReference type="GeneID" id="116286924"/>
<dbReference type="PANTHER" id="PTHR44329">
    <property type="entry name" value="SERINE/THREONINE-PROTEIN KINASE TNNI3K-RELATED"/>
    <property type="match status" value="1"/>
</dbReference>
<keyword evidence="12" id="KW-1185">Reference proteome</keyword>
<evidence type="ECO:0000256" key="1">
    <source>
        <dbReference type="ARBA" id="ARBA00012513"/>
    </source>
</evidence>
<feature type="binding site" evidence="9">
    <location>
        <position position="50"/>
    </location>
    <ligand>
        <name>ATP</name>
        <dbReference type="ChEBI" id="CHEBI:30616"/>
    </ligand>
</feature>
<dbReference type="InParanoid" id="A0A6P8GYT3"/>
<dbReference type="InterPro" id="IPR051681">
    <property type="entry name" value="Ser/Thr_Kinases-Pseudokinases"/>
</dbReference>
<keyword evidence="2 10" id="KW-0723">Serine/threonine-protein kinase</keyword>
<dbReference type="Gene3D" id="1.10.510.10">
    <property type="entry name" value="Transferase(Phosphotransferase) domain 1"/>
    <property type="match status" value="1"/>
</dbReference>
<dbReference type="Proteomes" id="UP000515163">
    <property type="component" value="Unplaced"/>
</dbReference>
<evidence type="ECO:0000256" key="6">
    <source>
        <dbReference type="ARBA" id="ARBA00022840"/>
    </source>
</evidence>
<dbReference type="KEGG" id="aten:116286924"/>
<dbReference type="PROSITE" id="PS00108">
    <property type="entry name" value="PROTEIN_KINASE_ST"/>
    <property type="match status" value="1"/>
</dbReference>
<reference evidence="13" key="1">
    <citation type="submission" date="2025-08" db="UniProtKB">
        <authorList>
            <consortium name="RefSeq"/>
        </authorList>
    </citation>
    <scope>IDENTIFICATION</scope>
    <source>
        <tissue evidence="13">Tentacle</tissue>
    </source>
</reference>